<evidence type="ECO:0008006" key="4">
    <source>
        <dbReference type="Google" id="ProtNLM"/>
    </source>
</evidence>
<protein>
    <recommendedName>
        <fullName evidence="4">Prepilin type IV endopeptidase peptidase domain-containing protein</fullName>
    </recommendedName>
</protein>
<sequence>MEQYLPLGIAIGAGSILALMCYQDWQARSISWPAFPALGVALVALHLLRTPAAEVVGQVAVSWTALAILLTALTVYVRLRFRGLRLRDCLGSGDVLYWVVAALYFAPAEFLLYFLGSSVVALVTAAVAQWRRPAAPAAFRIPLAGVQAACLLLVLGIQTLVPAWPAPGSDLDRLTLLLP</sequence>
<feature type="transmembrane region" description="Helical" evidence="1">
    <location>
        <begin position="142"/>
        <end position="164"/>
    </location>
</feature>
<evidence type="ECO:0000256" key="1">
    <source>
        <dbReference type="SAM" id="Phobius"/>
    </source>
</evidence>
<organism evidence="2 3">
    <name type="scientific">Hymenobacter segetis</name>
    <dbReference type="NCBI Taxonomy" id="2025509"/>
    <lineage>
        <taxon>Bacteria</taxon>
        <taxon>Pseudomonadati</taxon>
        <taxon>Bacteroidota</taxon>
        <taxon>Cytophagia</taxon>
        <taxon>Cytophagales</taxon>
        <taxon>Hymenobacteraceae</taxon>
        <taxon>Hymenobacter</taxon>
    </lineage>
</organism>
<keyword evidence="3" id="KW-1185">Reference proteome</keyword>
<keyword evidence="1" id="KW-0472">Membrane</keyword>
<feature type="transmembrane region" description="Helical" evidence="1">
    <location>
        <begin position="112"/>
        <end position="130"/>
    </location>
</feature>
<reference evidence="2 3" key="1">
    <citation type="journal article" date="2018" name="Arch. Microbiol.">
        <title>Hymenobacter segetis sp. nov., isolated from soil.</title>
        <authorList>
            <person name="Ten L.N."/>
            <person name="Lim S.J."/>
            <person name="Kim B.O."/>
            <person name="Kang I.K."/>
            <person name="Jung H.Y."/>
        </authorList>
    </citation>
    <scope>NUCLEOTIDE SEQUENCE [LARGE SCALE GENOMIC DNA]</scope>
    <source>
        <strain evidence="2 3">S7-3-11</strain>
    </source>
</reference>
<feature type="transmembrane region" description="Helical" evidence="1">
    <location>
        <begin position="29"/>
        <end position="48"/>
    </location>
</feature>
<evidence type="ECO:0000313" key="3">
    <source>
        <dbReference type="Proteomes" id="UP001479606"/>
    </source>
</evidence>
<dbReference type="EMBL" id="JBCEVZ010000014">
    <property type="protein sequence ID" value="MEL5994132.1"/>
    <property type="molecule type" value="Genomic_DNA"/>
</dbReference>
<comment type="caution">
    <text evidence="2">The sequence shown here is derived from an EMBL/GenBank/DDBJ whole genome shotgun (WGS) entry which is preliminary data.</text>
</comment>
<accession>A0ABU9LVH2</accession>
<dbReference type="Proteomes" id="UP001479606">
    <property type="component" value="Unassembled WGS sequence"/>
</dbReference>
<feature type="transmembrane region" description="Helical" evidence="1">
    <location>
        <begin position="6"/>
        <end position="22"/>
    </location>
</feature>
<keyword evidence="1" id="KW-1133">Transmembrane helix</keyword>
<evidence type="ECO:0000313" key="2">
    <source>
        <dbReference type="EMBL" id="MEL5994132.1"/>
    </source>
</evidence>
<dbReference type="RefSeq" id="WP_342297142.1">
    <property type="nucleotide sequence ID" value="NZ_JBCEVZ010000014.1"/>
</dbReference>
<gene>
    <name evidence="2" type="ORF">AAFH49_07925</name>
</gene>
<feature type="transmembrane region" description="Helical" evidence="1">
    <location>
        <begin position="89"/>
        <end position="106"/>
    </location>
</feature>
<keyword evidence="1" id="KW-0812">Transmembrane</keyword>
<name>A0ABU9LVH2_9BACT</name>
<feature type="transmembrane region" description="Helical" evidence="1">
    <location>
        <begin position="60"/>
        <end position="77"/>
    </location>
</feature>
<proteinExistence type="predicted"/>